<feature type="region of interest" description="Disordered" evidence="1">
    <location>
        <begin position="192"/>
        <end position="216"/>
    </location>
</feature>
<dbReference type="AlphaFoldDB" id="A0A1S9DXD4"/>
<evidence type="ECO:0000256" key="2">
    <source>
        <dbReference type="SAM" id="Phobius"/>
    </source>
</evidence>
<feature type="region of interest" description="Disordered" evidence="1">
    <location>
        <begin position="65"/>
        <end position="85"/>
    </location>
</feature>
<feature type="domain" description="Partial AB-hydrolase lipase" evidence="3">
    <location>
        <begin position="228"/>
        <end position="313"/>
    </location>
</feature>
<dbReference type="SUPFAM" id="SSF52540">
    <property type="entry name" value="P-loop containing nucleoside triphosphate hydrolases"/>
    <property type="match status" value="1"/>
</dbReference>
<comment type="caution">
    <text evidence="4">The sequence shown here is derived from an EMBL/GenBank/DDBJ whole genome shotgun (WGS) entry which is preliminary data.</text>
</comment>
<evidence type="ECO:0000256" key="1">
    <source>
        <dbReference type="SAM" id="MobiDB-lite"/>
    </source>
</evidence>
<proteinExistence type="predicted"/>
<organism evidence="4 5">
    <name type="scientific">Aspergillus oryzae</name>
    <name type="common">Yellow koji mold</name>
    <dbReference type="NCBI Taxonomy" id="5062"/>
    <lineage>
        <taxon>Eukaryota</taxon>
        <taxon>Fungi</taxon>
        <taxon>Dikarya</taxon>
        <taxon>Ascomycota</taxon>
        <taxon>Pezizomycotina</taxon>
        <taxon>Eurotiomycetes</taxon>
        <taxon>Eurotiomycetidae</taxon>
        <taxon>Eurotiales</taxon>
        <taxon>Aspergillaceae</taxon>
        <taxon>Aspergillus</taxon>
        <taxon>Aspergillus subgen. Circumdati</taxon>
    </lineage>
</organism>
<sequence length="993" mass="112481">MLIRSASAHDPDSVYKVPLLSCEPTDSPAPFEKMSVSATTTSINPDISPIEDKNVQPGVELEELNKTCDENQKQTSDSTGTDSLYEKRHTIEQSGSHTQPKNYAFSFQDHPLFPPLPSYGPPSFVFTIKCLVLQCVSFLLSLLFLGAVVVGALVCRTRLAVSHVKIRLRGQDPNEQRAFYEEERARELERQKNLQQWKRRQEKKEVDEEAPDECSPLEGGKDPIICDVAYYARRVGLDVETFRVQTEDGFIITLWHVYNPQEYMPLPADARAPRGPGVFTGKKDPGLSSRSNRKYPILLMHGLLQCAGAYCTNDEDSLAFYLCKSGYDVWLGNNRCGLTPEHTTLSTSDPRMWTWNIRHMGVLDLSALVSRVLYETGFEKLGLVCHSQGTTQTFVALAKDQRPELGERISVFCALAPAAYAGPLVERSYFRFMRIISPNIFRIVFGIHAFIPFMMTVHQYLHPKIYGTLGYYVFSYLFGWSDTRWDRGLRDRMFQFAPVYVSAETMRWWLGRECFATQKCILATREVGLLEAEEDHRFEKGIDGGAPRSDTAWYGPQVPPMALWVAGADNLVDGRKLLQRFRNGREPHVHVVHEKVIEEYEHLDVLWAMDVIEQVGKEVRQVLWATMPDDARAVCQVPKDLEHFTNPRADLVDELIARVHDYHIIRVIGPPASGKTTLMKLMVNKLLEMNGPTKSIHVLTGWDKQEVCGAPGWARYLGQKTGVHGEEWLSNPAYLLLDEAQQTYWDSGLWASFFKSAGPGWSVFIVLFMSYGSPGEGLEGFESELYSSVPMHFGPDQEIFLRLEKSISDLYLAQKPKGLFLTSSGHVGLLTSLTHVLHDVPELYDLVQRGVSIDWPTTSKILSSQPRKFFDLLSGYPFSKGLPTLNSLRDPVTVQVFKMAIAHDGIYKASLRTGSKEFKYALRDIWRNGWLHAVESKWDIRYIFASQIHRWFCQCLLTKISSEPDIVIPLPLAAVEATTNLQPHHPPDMQAAQ</sequence>
<keyword evidence="2" id="KW-0472">Membrane</keyword>
<evidence type="ECO:0000313" key="4">
    <source>
        <dbReference type="EMBL" id="OOO13566.1"/>
    </source>
</evidence>
<dbReference type="InterPro" id="IPR006693">
    <property type="entry name" value="AB_hydrolase_lipase"/>
</dbReference>
<dbReference type="eggNOG" id="KOG2624">
    <property type="taxonomic scope" value="Eukaryota"/>
</dbReference>
<evidence type="ECO:0000259" key="3">
    <source>
        <dbReference type="Pfam" id="PF04083"/>
    </source>
</evidence>
<keyword evidence="2" id="KW-0812">Transmembrane</keyword>
<evidence type="ECO:0000313" key="5">
    <source>
        <dbReference type="Proteomes" id="UP000190312"/>
    </source>
</evidence>
<feature type="transmembrane region" description="Helical" evidence="2">
    <location>
        <begin position="440"/>
        <end position="459"/>
    </location>
</feature>
<dbReference type="VEuPathDB" id="FungiDB:AO090005000077"/>
<feature type="compositionally biased region" description="Polar residues" evidence="1">
    <location>
        <begin position="73"/>
        <end position="82"/>
    </location>
</feature>
<dbReference type="GO" id="GO:0016787">
    <property type="term" value="F:hydrolase activity"/>
    <property type="evidence" value="ECO:0007669"/>
    <property type="project" value="UniProtKB-KW"/>
</dbReference>
<dbReference type="VEuPathDB" id="FungiDB:AO090005000075"/>
<keyword evidence="2" id="KW-1133">Transmembrane helix</keyword>
<gene>
    <name evidence="4" type="ORF">OAory_01013150</name>
</gene>
<dbReference type="GO" id="GO:0006629">
    <property type="term" value="P:lipid metabolic process"/>
    <property type="evidence" value="ECO:0007669"/>
    <property type="project" value="InterPro"/>
</dbReference>
<accession>A0A1S9DXD4</accession>
<dbReference type="OrthoDB" id="6130531at2759"/>
<dbReference type="PANTHER" id="PTHR11005">
    <property type="entry name" value="LYSOSOMAL ACID LIPASE-RELATED"/>
    <property type="match status" value="1"/>
</dbReference>
<dbReference type="Gene3D" id="3.40.50.1820">
    <property type="entry name" value="alpha/beta hydrolase"/>
    <property type="match status" value="1"/>
</dbReference>
<dbReference type="InterPro" id="IPR029058">
    <property type="entry name" value="AB_hydrolase_fold"/>
</dbReference>
<dbReference type="Proteomes" id="UP000190312">
    <property type="component" value="Unassembled WGS sequence"/>
</dbReference>
<reference evidence="4 5" key="1">
    <citation type="submission" date="2016-10" db="EMBL/GenBank/DDBJ databases">
        <title>Genome sequencing of Aspergillus oryzae BCC7051.</title>
        <authorList>
            <person name="Thammarongtham C."/>
            <person name="Vorapreeda T."/>
            <person name="Nookaew I."/>
            <person name="Srisuk T."/>
            <person name="Land M."/>
            <person name="Jeennor S."/>
            <person name="Laoteng K."/>
        </authorList>
    </citation>
    <scope>NUCLEOTIDE SEQUENCE [LARGE SCALE GENOMIC DNA]</scope>
    <source>
        <strain evidence="4 5">BCC7051</strain>
    </source>
</reference>
<keyword evidence="4" id="KW-0378">Hydrolase</keyword>
<name>A0A1S9DXD4_ASPOZ</name>
<dbReference type="InterPro" id="IPR027417">
    <property type="entry name" value="P-loop_NTPase"/>
</dbReference>
<feature type="transmembrane region" description="Helical" evidence="2">
    <location>
        <begin position="131"/>
        <end position="155"/>
    </location>
</feature>
<dbReference type="FunFam" id="3.40.50.1820:FF:000193">
    <property type="entry name" value="Ab-hydrolase associated lipase"/>
    <property type="match status" value="1"/>
</dbReference>
<dbReference type="SUPFAM" id="SSF53474">
    <property type="entry name" value="alpha/beta-Hydrolases"/>
    <property type="match status" value="1"/>
</dbReference>
<dbReference type="Pfam" id="PF04083">
    <property type="entry name" value="Abhydro_lipase"/>
    <property type="match status" value="1"/>
</dbReference>
<dbReference type="EMBL" id="MKZY01000002">
    <property type="protein sequence ID" value="OOO13566.1"/>
    <property type="molecule type" value="Genomic_DNA"/>
</dbReference>
<protein>
    <submittedName>
        <fullName evidence="4">AB-hydrolase associated lipase region</fullName>
    </submittedName>
</protein>